<gene>
    <name evidence="1" type="ORF">LSUB1_G006633</name>
</gene>
<accession>A0A8H8U8A2</accession>
<dbReference type="CDD" id="cd15489">
    <property type="entry name" value="PHD_SF"/>
    <property type="match status" value="1"/>
</dbReference>
<protein>
    <submittedName>
        <fullName evidence="1">Uncharacterized protein</fullName>
    </submittedName>
</protein>
<proteinExistence type="predicted"/>
<keyword evidence="2" id="KW-1185">Reference proteome</keyword>
<dbReference type="OrthoDB" id="1928087at2759"/>
<dbReference type="AlphaFoldDB" id="A0A8H8U8A2"/>
<dbReference type="InterPro" id="IPR011011">
    <property type="entry name" value="Znf_FYVE_PHD"/>
</dbReference>
<organism evidence="1 2">
    <name type="scientific">Lachnellula subtilissima</name>
    <dbReference type="NCBI Taxonomy" id="602034"/>
    <lineage>
        <taxon>Eukaryota</taxon>
        <taxon>Fungi</taxon>
        <taxon>Dikarya</taxon>
        <taxon>Ascomycota</taxon>
        <taxon>Pezizomycotina</taxon>
        <taxon>Leotiomycetes</taxon>
        <taxon>Helotiales</taxon>
        <taxon>Lachnaceae</taxon>
        <taxon>Lachnellula</taxon>
    </lineage>
</organism>
<dbReference type="SUPFAM" id="SSF57903">
    <property type="entry name" value="FYVE/PHD zinc finger"/>
    <property type="match status" value="1"/>
</dbReference>
<evidence type="ECO:0000313" key="1">
    <source>
        <dbReference type="EMBL" id="TVY35097.1"/>
    </source>
</evidence>
<name>A0A8H8U8A2_9HELO</name>
<sequence length="525" mass="59500">MVTRGFWNVHRGGKWYQIYREIGRISSPGDRSTYLTLKGLQDGSTQLDKATPIPFPFPLQQQLSYVYTLDLDSAYLTVSFWHREEGDEAMGLPLCMRRLNLDSIYEASNLSIEALLQNGSNPLLDIPAGHDSLLAEKEYEHWEIEIVQPNPLNELQYRMFIYFVYQWRFFIDDRITWQYPPSTLFRRLCNAFLRLAAWDFEISSDSNIPKLPLGAVTFPGWNSPPTEVYWFHRYLVVLCEDLGTSSSISAAVSRATSFVGNLEGRGNEVSCIFISLADIAFVQIAADTVHCSTVFPLLTNSSATECSAGFRILTYFLTSPCIKDRERNLAAREVSSIALPTEVFDMVLNAVAAYDIVSFAQASFKVEDWYYASLPQLPDIAIHHFDVSVACCGQTNSKGKEGLCCSDCYKWRHLEYLDPSERRPEECYICSKCRLSREQVGPRSKLIPGALGRANRRGPRPDGCRVMMRKQEKLLQLRVSAPAVKRPELRMRDPDLTSTPPNQIDYVVLFGGSWSGLAFGLDEDI</sequence>
<dbReference type="EMBL" id="QGMJ01000564">
    <property type="protein sequence ID" value="TVY35097.1"/>
    <property type="molecule type" value="Genomic_DNA"/>
</dbReference>
<dbReference type="Proteomes" id="UP000462212">
    <property type="component" value="Unassembled WGS sequence"/>
</dbReference>
<comment type="caution">
    <text evidence="1">The sequence shown here is derived from an EMBL/GenBank/DDBJ whole genome shotgun (WGS) entry which is preliminary data.</text>
</comment>
<evidence type="ECO:0000313" key="2">
    <source>
        <dbReference type="Proteomes" id="UP000462212"/>
    </source>
</evidence>
<reference evidence="1 2" key="1">
    <citation type="submission" date="2018-05" db="EMBL/GenBank/DDBJ databases">
        <title>Genome sequencing and assembly of the regulated plant pathogen Lachnellula willkommii and related sister species for the development of diagnostic species identification markers.</title>
        <authorList>
            <person name="Giroux E."/>
            <person name="Bilodeau G."/>
        </authorList>
    </citation>
    <scope>NUCLEOTIDE SEQUENCE [LARGE SCALE GENOMIC DNA]</scope>
    <source>
        <strain evidence="1 2">CBS 197.66</strain>
    </source>
</reference>